<dbReference type="CDD" id="cd09854">
    <property type="entry name" value="PIN_VapC-like"/>
    <property type="match status" value="1"/>
</dbReference>
<dbReference type="AlphaFoldDB" id="A0A1F5ZYW9"/>
<dbReference type="PANTHER" id="PTHR38826:SF5">
    <property type="entry name" value="RIBONUCLEASE VAPC13"/>
    <property type="match status" value="1"/>
</dbReference>
<reference evidence="2 3" key="1">
    <citation type="journal article" date="2016" name="Nat. Commun.">
        <title>Thousands of microbial genomes shed light on interconnected biogeochemical processes in an aquifer system.</title>
        <authorList>
            <person name="Anantharaman K."/>
            <person name="Brown C.T."/>
            <person name="Hug L.A."/>
            <person name="Sharon I."/>
            <person name="Castelle C.J."/>
            <person name="Probst A.J."/>
            <person name="Thomas B.C."/>
            <person name="Singh A."/>
            <person name="Wilkins M.J."/>
            <person name="Karaoz U."/>
            <person name="Brodie E.L."/>
            <person name="Williams K.H."/>
            <person name="Hubbard S.S."/>
            <person name="Banfield J.F."/>
        </authorList>
    </citation>
    <scope>NUCLEOTIDE SEQUENCE [LARGE SCALE GENOMIC DNA]</scope>
</reference>
<protein>
    <recommendedName>
        <fullName evidence="1">PIN domain-containing protein</fullName>
    </recommendedName>
</protein>
<sequence length="133" mass="15262">MDSNCLIYGVVENSPFQKQAREFLNEVRAKNQILYISPQTLLEYSSVLISYYKFPREKIVQDLKDISSDQFYSVVYPSETTILEYMNLLDNYLVHPTDLFFAATAISNGIDTIITADSDFGRIKGIKVLNPFK</sequence>
<dbReference type="InterPro" id="IPR029060">
    <property type="entry name" value="PIN-like_dom_sf"/>
</dbReference>
<dbReference type="EMBL" id="MFJK01000018">
    <property type="protein sequence ID" value="OGG17676.1"/>
    <property type="molecule type" value="Genomic_DNA"/>
</dbReference>
<dbReference type="Pfam" id="PF01850">
    <property type="entry name" value="PIN"/>
    <property type="match status" value="1"/>
</dbReference>
<dbReference type="InterPro" id="IPR002716">
    <property type="entry name" value="PIN_dom"/>
</dbReference>
<evidence type="ECO:0000313" key="2">
    <source>
        <dbReference type="EMBL" id="OGG17676.1"/>
    </source>
</evidence>
<dbReference type="SUPFAM" id="SSF88723">
    <property type="entry name" value="PIN domain-like"/>
    <property type="match status" value="1"/>
</dbReference>
<evidence type="ECO:0000313" key="3">
    <source>
        <dbReference type="Proteomes" id="UP000177871"/>
    </source>
</evidence>
<evidence type="ECO:0000259" key="1">
    <source>
        <dbReference type="Pfam" id="PF01850"/>
    </source>
</evidence>
<organism evidence="2 3">
    <name type="scientific">Candidatus Gottesmanbacteria bacterium RIFCSPHIGHO2_01_FULL_47_48</name>
    <dbReference type="NCBI Taxonomy" id="1798381"/>
    <lineage>
        <taxon>Bacteria</taxon>
        <taxon>Candidatus Gottesmaniibacteriota</taxon>
    </lineage>
</organism>
<feature type="domain" description="PIN" evidence="1">
    <location>
        <begin position="2"/>
        <end position="124"/>
    </location>
</feature>
<dbReference type="InterPro" id="IPR052106">
    <property type="entry name" value="PINc/VapC_TA"/>
</dbReference>
<comment type="caution">
    <text evidence="2">The sequence shown here is derived from an EMBL/GenBank/DDBJ whole genome shotgun (WGS) entry which is preliminary data.</text>
</comment>
<dbReference type="PANTHER" id="PTHR38826">
    <property type="entry name" value="RIBONUCLEASE VAPC13"/>
    <property type="match status" value="1"/>
</dbReference>
<dbReference type="STRING" id="1798381.A2721_03160"/>
<name>A0A1F5ZYW9_9BACT</name>
<proteinExistence type="predicted"/>
<accession>A0A1F5ZYW9</accession>
<dbReference type="Proteomes" id="UP000177871">
    <property type="component" value="Unassembled WGS sequence"/>
</dbReference>
<gene>
    <name evidence="2" type="ORF">A2721_03160</name>
</gene>
<dbReference type="Gene3D" id="3.40.50.1010">
    <property type="entry name" value="5'-nuclease"/>
    <property type="match status" value="1"/>
</dbReference>